<evidence type="ECO:0000256" key="1">
    <source>
        <dbReference type="SAM" id="MobiDB-lite"/>
    </source>
</evidence>
<keyword evidence="3" id="KW-1185">Reference proteome</keyword>
<reference evidence="2" key="1">
    <citation type="journal article" date="2022" name="bioRxiv">
        <title>Sequencing and chromosome-scale assembly of the giantPleurodeles waltlgenome.</title>
        <authorList>
            <person name="Brown T."/>
            <person name="Elewa A."/>
            <person name="Iarovenko S."/>
            <person name="Subramanian E."/>
            <person name="Araus A.J."/>
            <person name="Petzold A."/>
            <person name="Susuki M."/>
            <person name="Suzuki K.-i.T."/>
            <person name="Hayashi T."/>
            <person name="Toyoda A."/>
            <person name="Oliveira C."/>
            <person name="Osipova E."/>
            <person name="Leigh N.D."/>
            <person name="Simon A."/>
            <person name="Yun M.H."/>
        </authorList>
    </citation>
    <scope>NUCLEOTIDE SEQUENCE</scope>
    <source>
        <strain evidence="2">20211129_DDA</strain>
        <tissue evidence="2">Liver</tissue>
    </source>
</reference>
<evidence type="ECO:0000313" key="2">
    <source>
        <dbReference type="EMBL" id="KAJ1083129.1"/>
    </source>
</evidence>
<feature type="compositionally biased region" description="Basic and acidic residues" evidence="1">
    <location>
        <begin position="1"/>
        <end position="17"/>
    </location>
</feature>
<accession>A0AAV7KXR6</accession>
<comment type="caution">
    <text evidence="2">The sequence shown here is derived from an EMBL/GenBank/DDBJ whole genome shotgun (WGS) entry which is preliminary data.</text>
</comment>
<gene>
    <name evidence="2" type="ORF">NDU88_003289</name>
</gene>
<dbReference type="EMBL" id="JANPWB010000016">
    <property type="protein sequence ID" value="KAJ1083129.1"/>
    <property type="molecule type" value="Genomic_DNA"/>
</dbReference>
<dbReference type="AlphaFoldDB" id="A0AAV7KXR6"/>
<proteinExistence type="predicted"/>
<protein>
    <submittedName>
        <fullName evidence="2">Uncharacterized protein</fullName>
    </submittedName>
</protein>
<feature type="compositionally biased region" description="Basic residues" evidence="1">
    <location>
        <begin position="27"/>
        <end position="40"/>
    </location>
</feature>
<name>A0AAV7KXR6_PLEWA</name>
<dbReference type="Proteomes" id="UP001066276">
    <property type="component" value="Chromosome 12"/>
</dbReference>
<sequence length="117" mass="12593">MLARSGRLEPERGEAADFARGAGAMRRPGKLSLKKKRRRPGPSCCGAAHLKSGPGQSGLTGAVSLETTSINDKTVNETIDSGIIVVCADTYHLYVRGIIVIKTVMDDFFVDEAMYVH</sequence>
<evidence type="ECO:0000313" key="3">
    <source>
        <dbReference type="Proteomes" id="UP001066276"/>
    </source>
</evidence>
<organism evidence="2 3">
    <name type="scientific">Pleurodeles waltl</name>
    <name type="common">Iberian ribbed newt</name>
    <dbReference type="NCBI Taxonomy" id="8319"/>
    <lineage>
        <taxon>Eukaryota</taxon>
        <taxon>Metazoa</taxon>
        <taxon>Chordata</taxon>
        <taxon>Craniata</taxon>
        <taxon>Vertebrata</taxon>
        <taxon>Euteleostomi</taxon>
        <taxon>Amphibia</taxon>
        <taxon>Batrachia</taxon>
        <taxon>Caudata</taxon>
        <taxon>Salamandroidea</taxon>
        <taxon>Salamandridae</taxon>
        <taxon>Pleurodelinae</taxon>
        <taxon>Pleurodeles</taxon>
    </lineage>
</organism>
<feature type="region of interest" description="Disordered" evidence="1">
    <location>
        <begin position="1"/>
        <end position="54"/>
    </location>
</feature>